<dbReference type="InterPro" id="IPR052767">
    <property type="entry name" value="Bact_com_dev_regulator"/>
</dbReference>
<organism evidence="2 3">
    <name type="scientific">Alicyclobacillus dauci</name>
    <dbReference type="NCBI Taxonomy" id="1475485"/>
    <lineage>
        <taxon>Bacteria</taxon>
        <taxon>Bacillati</taxon>
        <taxon>Bacillota</taxon>
        <taxon>Bacilli</taxon>
        <taxon>Bacillales</taxon>
        <taxon>Alicyclobacillaceae</taxon>
        <taxon>Alicyclobacillus</taxon>
    </lineage>
</organism>
<evidence type="ECO:0000256" key="1">
    <source>
        <dbReference type="SAM" id="MobiDB-lite"/>
    </source>
</evidence>
<dbReference type="PROSITE" id="PS00197">
    <property type="entry name" value="2FE2S_FER_1"/>
    <property type="match status" value="1"/>
</dbReference>
<proteinExistence type="predicted"/>
<sequence length="148" mass="16464">MTTAMEQTYQPLLEKADVIARTISSSEAAQMYWQARDKMMKHREAQALFDELKKKTNGLLVLKGRLGEESEKYQRIQEEVHKVEDKLTEIPVALQYKAAHDELNGMLQEVILVLLARLKGEVPVEKGPRQCGSGGSCSSGDCGSCSAH</sequence>
<feature type="compositionally biased region" description="Low complexity" evidence="1">
    <location>
        <begin position="138"/>
        <end position="148"/>
    </location>
</feature>
<dbReference type="Pfam" id="PF06133">
    <property type="entry name" value="Com_YlbF"/>
    <property type="match status" value="1"/>
</dbReference>
<dbReference type="EMBL" id="CP104064">
    <property type="protein sequence ID" value="WAH35326.1"/>
    <property type="molecule type" value="Genomic_DNA"/>
</dbReference>
<keyword evidence="3" id="KW-1185">Reference proteome</keyword>
<gene>
    <name evidence="2" type="ORF">NZD86_13560</name>
</gene>
<evidence type="ECO:0000313" key="2">
    <source>
        <dbReference type="EMBL" id="WAH35326.1"/>
    </source>
</evidence>
<dbReference type="InterPro" id="IPR010368">
    <property type="entry name" value="Com_YlbF"/>
</dbReference>
<protein>
    <submittedName>
        <fullName evidence="2">YlbF family regulator</fullName>
    </submittedName>
</protein>
<dbReference type="InterPro" id="IPR023378">
    <property type="entry name" value="YheA/YmcA-like_dom_sf"/>
</dbReference>
<evidence type="ECO:0000313" key="3">
    <source>
        <dbReference type="Proteomes" id="UP001164803"/>
    </source>
</evidence>
<dbReference type="SUPFAM" id="SSF158622">
    <property type="entry name" value="YheA/YmcA-like"/>
    <property type="match status" value="1"/>
</dbReference>
<dbReference type="PANTHER" id="PTHR38448">
    <property type="entry name" value="REGULATORY PROTEIN YLBF-RELATED"/>
    <property type="match status" value="1"/>
</dbReference>
<name>A0ABY6YXQ3_9BACL</name>
<accession>A0ABY6YXQ3</accession>
<dbReference type="Gene3D" id="1.20.1500.10">
    <property type="entry name" value="YheA/YmcA-like"/>
    <property type="match status" value="1"/>
</dbReference>
<dbReference type="RefSeq" id="WP_268042454.1">
    <property type="nucleotide sequence ID" value="NZ_CP104064.1"/>
</dbReference>
<dbReference type="PANTHER" id="PTHR38448:SF1">
    <property type="entry name" value="YLBF FAMILY REGULATOR"/>
    <property type="match status" value="1"/>
</dbReference>
<dbReference type="InterPro" id="IPR006058">
    <property type="entry name" value="2Fe2S_fd_BS"/>
</dbReference>
<dbReference type="Proteomes" id="UP001164803">
    <property type="component" value="Chromosome"/>
</dbReference>
<feature type="region of interest" description="Disordered" evidence="1">
    <location>
        <begin position="125"/>
        <end position="148"/>
    </location>
</feature>
<reference evidence="2" key="1">
    <citation type="submission" date="2022-08" db="EMBL/GenBank/DDBJ databases">
        <title>Alicyclobacillus dauci DSM2870, complete genome.</title>
        <authorList>
            <person name="Wang Q."/>
            <person name="Cai R."/>
            <person name="Wang Z."/>
        </authorList>
    </citation>
    <scope>NUCLEOTIDE SEQUENCE</scope>
    <source>
        <strain evidence="2">DSM 28700</strain>
    </source>
</reference>